<dbReference type="Proteomes" id="UP000019149">
    <property type="component" value="Unassembled WGS sequence"/>
</dbReference>
<protein>
    <submittedName>
        <fullName evidence="2">Uncharacterized protein</fullName>
    </submittedName>
</protein>
<dbReference type="AlphaFoldDB" id="W6U463"/>
<gene>
    <name evidence="1" type="ORF">EGR_09253</name>
    <name evidence="2" type="ORF">EGR_09257</name>
</gene>
<dbReference type="GeneID" id="36344968"/>
<accession>W6U463</accession>
<proteinExistence type="predicted"/>
<dbReference type="CTD" id="36344968"/>
<dbReference type="KEGG" id="egl:EGR_09253"/>
<evidence type="ECO:0000313" key="1">
    <source>
        <dbReference type="EMBL" id="EUB55896.1"/>
    </source>
</evidence>
<keyword evidence="3" id="KW-1185">Reference proteome</keyword>
<organism evidence="2 3">
    <name type="scientific">Echinococcus granulosus</name>
    <name type="common">Hydatid tapeworm</name>
    <dbReference type="NCBI Taxonomy" id="6210"/>
    <lineage>
        <taxon>Eukaryota</taxon>
        <taxon>Metazoa</taxon>
        <taxon>Spiralia</taxon>
        <taxon>Lophotrochozoa</taxon>
        <taxon>Platyhelminthes</taxon>
        <taxon>Cestoda</taxon>
        <taxon>Eucestoda</taxon>
        <taxon>Cyclophyllidea</taxon>
        <taxon>Taeniidae</taxon>
        <taxon>Echinococcus</taxon>
        <taxon>Echinococcus granulosus group</taxon>
    </lineage>
</organism>
<evidence type="ECO:0000313" key="3">
    <source>
        <dbReference type="Proteomes" id="UP000019149"/>
    </source>
</evidence>
<sequence length="66" mass="7357">MDISLKTRQLLTFMVSFDLSNPLMFRRSLTSAGLAYPTVLSPSWIKNHQISADSALPPTNYQSNSP</sequence>
<dbReference type="EMBL" id="APAU02000139">
    <property type="protein sequence ID" value="EUB55896.1"/>
    <property type="molecule type" value="Genomic_DNA"/>
</dbReference>
<reference evidence="2 3" key="1">
    <citation type="journal article" date="2013" name="Nat. Genet.">
        <title>The genome of the hydatid tapeworm Echinococcus granulosus.</title>
        <authorList>
            <person name="Zheng H."/>
            <person name="Zhang W."/>
            <person name="Zhang L."/>
            <person name="Zhang Z."/>
            <person name="Li J."/>
            <person name="Lu G."/>
            <person name="Zhu Y."/>
            <person name="Wang Y."/>
            <person name="Huang Y."/>
            <person name="Liu J."/>
            <person name="Kang H."/>
            <person name="Chen J."/>
            <person name="Wang L."/>
            <person name="Chen A."/>
            <person name="Yu S."/>
            <person name="Gao Z."/>
            <person name="Jin L."/>
            <person name="Gu W."/>
            <person name="Wang Z."/>
            <person name="Zhao L."/>
            <person name="Shi B."/>
            <person name="Wen H."/>
            <person name="Lin R."/>
            <person name="Jones M.K."/>
            <person name="Brejova B."/>
            <person name="Vinar T."/>
            <person name="Zhao G."/>
            <person name="McManus D.P."/>
            <person name="Chen Z."/>
            <person name="Zhou Y."/>
            <person name="Wang S."/>
        </authorList>
    </citation>
    <scope>NUCLEOTIDE SEQUENCE [LARGE SCALE GENOMIC DNA]</scope>
</reference>
<comment type="caution">
    <text evidence="2">The sequence shown here is derived from an EMBL/GenBank/DDBJ whole genome shotgun (WGS) entry which is preliminary data.</text>
</comment>
<name>W6U463_ECHGR</name>
<dbReference type="RefSeq" id="XP_024347092.1">
    <property type="nucleotide sequence ID" value="XM_024498502.1"/>
</dbReference>
<dbReference type="EMBL" id="APAU02000139">
    <property type="protein sequence ID" value="EUB55900.1"/>
    <property type="molecule type" value="Genomic_DNA"/>
</dbReference>
<evidence type="ECO:0000313" key="2">
    <source>
        <dbReference type="EMBL" id="EUB55900.1"/>
    </source>
</evidence>